<gene>
    <name evidence="3" type="ORF">H9627_02065</name>
</gene>
<dbReference type="AlphaFoldDB" id="A0A8I0HM13"/>
<feature type="signal peptide" evidence="2">
    <location>
        <begin position="1"/>
        <end position="31"/>
    </location>
</feature>
<dbReference type="EMBL" id="JACSPR010000001">
    <property type="protein sequence ID" value="MBD8029124.1"/>
    <property type="molecule type" value="Genomic_DNA"/>
</dbReference>
<evidence type="ECO:0000313" key="4">
    <source>
        <dbReference type="Proteomes" id="UP000650224"/>
    </source>
</evidence>
<evidence type="ECO:0008006" key="5">
    <source>
        <dbReference type="Google" id="ProtNLM"/>
    </source>
</evidence>
<proteinExistence type="predicted"/>
<comment type="caution">
    <text evidence="3">The sequence shown here is derived from an EMBL/GenBank/DDBJ whole genome shotgun (WGS) entry which is preliminary data.</text>
</comment>
<dbReference type="SMART" id="SM01110">
    <property type="entry name" value="Cutinase"/>
    <property type="match status" value="1"/>
</dbReference>
<dbReference type="Gene3D" id="3.40.50.1820">
    <property type="entry name" value="alpha/beta hydrolase"/>
    <property type="match status" value="1"/>
</dbReference>
<accession>A0A8I0HM13</accession>
<name>A0A8I0HM13_9CORY</name>
<dbReference type="RefSeq" id="WP_191732353.1">
    <property type="nucleotide sequence ID" value="NZ_JACSPR010000001.1"/>
</dbReference>
<keyword evidence="2" id="KW-0732">Signal</keyword>
<protein>
    <recommendedName>
        <fullName evidence="5">Cutinase</fullName>
    </recommendedName>
</protein>
<dbReference type="InterPro" id="IPR029058">
    <property type="entry name" value="AB_hydrolase_fold"/>
</dbReference>
<dbReference type="InterPro" id="IPR000675">
    <property type="entry name" value="Cutinase/axe"/>
</dbReference>
<evidence type="ECO:0000256" key="2">
    <source>
        <dbReference type="SAM" id="SignalP"/>
    </source>
</evidence>
<sequence>MVNPARLIASLTTAALGSAALVSATLPVAHAGDMGDCPATVIVAARGNDASETVNPVRYSEESDAVSNGWEGLNIRAFLQYAEQRHLDQHGESLLRDIPVLGLSGEYHPADIPIPEITDGAGLIDVLPRAGEVITSTVDGFRRTIDVGIPGARLAIEDYEAATGCAPRYILIGYSLGASMLSLQEDWLAQKGQLGGTFYFGAGHQSPGDPAAVGATVNGGILGRLPSNSLDTARTPNRMIYCIPHDFACDFTPTAVQVGLDEGTQGPHARYFLHPDTEPHSAEVADRFSSWLG</sequence>
<keyword evidence="1" id="KW-0378">Hydrolase</keyword>
<dbReference type="SUPFAM" id="SSF53474">
    <property type="entry name" value="alpha/beta-Hydrolases"/>
    <property type="match status" value="1"/>
</dbReference>
<evidence type="ECO:0000313" key="3">
    <source>
        <dbReference type="EMBL" id="MBD8029124.1"/>
    </source>
</evidence>
<dbReference type="GO" id="GO:0016787">
    <property type="term" value="F:hydrolase activity"/>
    <property type="evidence" value="ECO:0007669"/>
    <property type="project" value="UniProtKB-KW"/>
</dbReference>
<feature type="chain" id="PRO_5034151356" description="Cutinase" evidence="2">
    <location>
        <begin position="32"/>
        <end position="293"/>
    </location>
</feature>
<reference evidence="3 4" key="1">
    <citation type="submission" date="2020-08" db="EMBL/GenBank/DDBJ databases">
        <title>A Genomic Blueprint of the Chicken Gut Microbiome.</title>
        <authorList>
            <person name="Gilroy R."/>
            <person name="Ravi A."/>
            <person name="Getino M."/>
            <person name="Pursley I."/>
            <person name="Horton D.L."/>
            <person name="Alikhan N.-F."/>
            <person name="Baker D."/>
            <person name="Gharbi K."/>
            <person name="Hall N."/>
            <person name="Watson M."/>
            <person name="Adriaenssens E.M."/>
            <person name="Foster-Nyarko E."/>
            <person name="Jarju S."/>
            <person name="Secka A."/>
            <person name="Antonio M."/>
            <person name="Oren A."/>
            <person name="Chaudhuri R."/>
            <person name="La Ragione R.M."/>
            <person name="Hildebrand F."/>
            <person name="Pallen M.J."/>
        </authorList>
    </citation>
    <scope>NUCLEOTIDE SEQUENCE [LARGE SCALE GENOMIC DNA]</scope>
    <source>
        <strain evidence="3 4">Sa1YVA5</strain>
    </source>
</reference>
<keyword evidence="4" id="KW-1185">Reference proteome</keyword>
<evidence type="ECO:0000256" key="1">
    <source>
        <dbReference type="ARBA" id="ARBA00022801"/>
    </source>
</evidence>
<organism evidence="3 4">
    <name type="scientific">Corynebacterium gallinarum</name>
    <dbReference type="NCBI Taxonomy" id="2762214"/>
    <lineage>
        <taxon>Bacteria</taxon>
        <taxon>Bacillati</taxon>
        <taxon>Actinomycetota</taxon>
        <taxon>Actinomycetes</taxon>
        <taxon>Mycobacteriales</taxon>
        <taxon>Corynebacteriaceae</taxon>
        <taxon>Corynebacterium</taxon>
    </lineage>
</organism>
<dbReference type="Proteomes" id="UP000650224">
    <property type="component" value="Unassembled WGS sequence"/>
</dbReference>